<dbReference type="InterPro" id="IPR036938">
    <property type="entry name" value="PAP2/HPO_sf"/>
</dbReference>
<feature type="transmembrane region" description="Helical" evidence="1">
    <location>
        <begin position="98"/>
        <end position="120"/>
    </location>
</feature>
<feature type="domain" description="Phosphatidic acid phosphatase type 2/haloperoxidase" evidence="2">
    <location>
        <begin position="126"/>
        <end position="241"/>
    </location>
</feature>
<keyword evidence="4" id="KW-1185">Reference proteome</keyword>
<feature type="transmembrane region" description="Helical" evidence="1">
    <location>
        <begin position="41"/>
        <end position="62"/>
    </location>
</feature>
<dbReference type="PANTHER" id="PTHR14969">
    <property type="entry name" value="SPHINGOSINE-1-PHOSPHATE PHOSPHOHYDROLASE"/>
    <property type="match status" value="1"/>
</dbReference>
<name>A0ABP8HDW5_9BURK</name>
<dbReference type="EMBL" id="BAABGJ010000012">
    <property type="protein sequence ID" value="GAA4338001.1"/>
    <property type="molecule type" value="Genomic_DNA"/>
</dbReference>
<protein>
    <submittedName>
        <fullName evidence="3">Phosphatase PAP2 family protein</fullName>
    </submittedName>
</protein>
<comment type="caution">
    <text evidence="3">The sequence shown here is derived from an EMBL/GenBank/DDBJ whole genome shotgun (WGS) entry which is preliminary data.</text>
</comment>
<keyword evidence="1" id="KW-0812">Transmembrane</keyword>
<sequence length="261" mass="27878">MTIKPSPDRADRHPASVAREPWPRAVLARFAPHQLDTLRSLVLPLLAGLGVALLLLVFALVASEVFEGDTRGLDAWLLQTAQRYRTAHPRFGEVMRDLSGLGSSVVLSLLVIAAMVYLALLSARRTALLVAASTLSGAALVHLLLKPAFGRARPDLAFADHAAWGMSFPSGHASMSAIVFLTLGALVADTRSRWVERIFILAVAAGAAFLVGMSRVALGVHWATDVLAGWALGAAWATGWLLVAHRARRSERTDAGDGRRG</sequence>
<feature type="transmembrane region" description="Helical" evidence="1">
    <location>
        <begin position="127"/>
        <end position="145"/>
    </location>
</feature>
<proteinExistence type="predicted"/>
<feature type="transmembrane region" description="Helical" evidence="1">
    <location>
        <begin position="198"/>
        <end position="220"/>
    </location>
</feature>
<organism evidence="3 4">
    <name type="scientific">Variovorax defluvii</name>
    <dbReference type="NCBI Taxonomy" id="913761"/>
    <lineage>
        <taxon>Bacteria</taxon>
        <taxon>Pseudomonadati</taxon>
        <taxon>Pseudomonadota</taxon>
        <taxon>Betaproteobacteria</taxon>
        <taxon>Burkholderiales</taxon>
        <taxon>Comamonadaceae</taxon>
        <taxon>Variovorax</taxon>
    </lineage>
</organism>
<dbReference type="CDD" id="cd03392">
    <property type="entry name" value="PAP2_like_2"/>
    <property type="match status" value="1"/>
</dbReference>
<gene>
    <name evidence="3" type="ORF">GCM10023165_16430</name>
</gene>
<dbReference type="PANTHER" id="PTHR14969:SF13">
    <property type="entry name" value="AT30094P"/>
    <property type="match status" value="1"/>
</dbReference>
<feature type="transmembrane region" description="Helical" evidence="1">
    <location>
        <begin position="226"/>
        <end position="243"/>
    </location>
</feature>
<dbReference type="Gene3D" id="1.20.144.10">
    <property type="entry name" value="Phosphatidic acid phosphatase type 2/haloperoxidase"/>
    <property type="match status" value="1"/>
</dbReference>
<evidence type="ECO:0000313" key="4">
    <source>
        <dbReference type="Proteomes" id="UP001500975"/>
    </source>
</evidence>
<reference evidence="4" key="1">
    <citation type="journal article" date="2019" name="Int. J. Syst. Evol. Microbiol.">
        <title>The Global Catalogue of Microorganisms (GCM) 10K type strain sequencing project: providing services to taxonomists for standard genome sequencing and annotation.</title>
        <authorList>
            <consortium name="The Broad Institute Genomics Platform"/>
            <consortium name="The Broad Institute Genome Sequencing Center for Infectious Disease"/>
            <person name="Wu L."/>
            <person name="Ma J."/>
        </authorList>
    </citation>
    <scope>NUCLEOTIDE SEQUENCE [LARGE SCALE GENOMIC DNA]</scope>
    <source>
        <strain evidence="4">JCM 17804</strain>
    </source>
</reference>
<keyword evidence="1" id="KW-0472">Membrane</keyword>
<feature type="transmembrane region" description="Helical" evidence="1">
    <location>
        <begin position="165"/>
        <end position="186"/>
    </location>
</feature>
<dbReference type="Proteomes" id="UP001500975">
    <property type="component" value="Unassembled WGS sequence"/>
</dbReference>
<dbReference type="Pfam" id="PF01569">
    <property type="entry name" value="PAP2"/>
    <property type="match status" value="1"/>
</dbReference>
<accession>A0ABP8HDW5</accession>
<dbReference type="SMART" id="SM00014">
    <property type="entry name" value="acidPPc"/>
    <property type="match status" value="1"/>
</dbReference>
<keyword evidence="1" id="KW-1133">Transmembrane helix</keyword>
<dbReference type="SUPFAM" id="SSF48317">
    <property type="entry name" value="Acid phosphatase/Vanadium-dependent haloperoxidase"/>
    <property type="match status" value="1"/>
</dbReference>
<evidence type="ECO:0000256" key="1">
    <source>
        <dbReference type="SAM" id="Phobius"/>
    </source>
</evidence>
<evidence type="ECO:0000259" key="2">
    <source>
        <dbReference type="SMART" id="SM00014"/>
    </source>
</evidence>
<evidence type="ECO:0000313" key="3">
    <source>
        <dbReference type="EMBL" id="GAA4338001.1"/>
    </source>
</evidence>
<dbReference type="InterPro" id="IPR000326">
    <property type="entry name" value="PAP2/HPO"/>
</dbReference>
<dbReference type="RefSeq" id="WP_345537122.1">
    <property type="nucleotide sequence ID" value="NZ_BAABGJ010000012.1"/>
</dbReference>